<evidence type="ECO:0008006" key="2">
    <source>
        <dbReference type="Google" id="ProtNLM"/>
    </source>
</evidence>
<accession>A0A6N2SMC8</accession>
<protein>
    <recommendedName>
        <fullName evidence="2">IS4 family transposase</fullName>
    </recommendedName>
</protein>
<dbReference type="AlphaFoldDB" id="A0A6N2SMC8"/>
<sequence length="118" mass="13734">MNTHANELKNCLLKIIDEMALSSDIFNLSGKPAFCRKSKFNFSTLIQFILSFGSNSLGHEIGEFFEYRKGFPTVSAFVQQRKKLSYTALEHLFYRFNECTFKKPVLYKNYRLLAIDGR</sequence>
<dbReference type="EMBL" id="CACRTG010000008">
    <property type="protein sequence ID" value="VYS94843.1"/>
    <property type="molecule type" value="Genomic_DNA"/>
</dbReference>
<reference evidence="1" key="1">
    <citation type="submission" date="2019-11" db="EMBL/GenBank/DDBJ databases">
        <authorList>
            <person name="Feng L."/>
        </authorList>
    </citation>
    <scope>NUCLEOTIDE SEQUENCE</scope>
    <source>
        <strain evidence="1">CnexileLFYP112</strain>
    </source>
</reference>
<proteinExistence type="predicted"/>
<evidence type="ECO:0000313" key="1">
    <source>
        <dbReference type="EMBL" id="VYS94843.1"/>
    </source>
</evidence>
<gene>
    <name evidence="1" type="ORF">CNLFYP112_01408</name>
</gene>
<name>A0A6N2SMC8_9FIRM</name>
<organism evidence="1">
    <name type="scientific">[Clostridium] nexile</name>
    <dbReference type="NCBI Taxonomy" id="29361"/>
    <lineage>
        <taxon>Bacteria</taxon>
        <taxon>Bacillati</taxon>
        <taxon>Bacillota</taxon>
        <taxon>Clostridia</taxon>
        <taxon>Lachnospirales</taxon>
        <taxon>Lachnospiraceae</taxon>
        <taxon>Tyzzerella</taxon>
    </lineage>
</organism>